<keyword evidence="2 7" id="KW-0349">Heme</keyword>
<dbReference type="Gene3D" id="1.10.630.10">
    <property type="entry name" value="Cytochrome P450"/>
    <property type="match status" value="1"/>
</dbReference>
<reference evidence="10" key="1">
    <citation type="submission" date="2020-06" db="EMBL/GenBank/DDBJ databases">
        <title>WGS assembly of Ceratodon purpureus strain R40.</title>
        <authorList>
            <person name="Carey S.B."/>
            <person name="Jenkins J."/>
            <person name="Shu S."/>
            <person name="Lovell J.T."/>
            <person name="Sreedasyam A."/>
            <person name="Maumus F."/>
            <person name="Tiley G.P."/>
            <person name="Fernandez-Pozo N."/>
            <person name="Barry K."/>
            <person name="Chen C."/>
            <person name="Wang M."/>
            <person name="Lipzen A."/>
            <person name="Daum C."/>
            <person name="Saski C.A."/>
            <person name="Payton A.C."/>
            <person name="Mcbreen J.C."/>
            <person name="Conrad R.E."/>
            <person name="Kollar L.M."/>
            <person name="Olsson S."/>
            <person name="Huttunen S."/>
            <person name="Landis J.B."/>
            <person name="Wickett N.J."/>
            <person name="Johnson M.G."/>
            <person name="Rensing S.A."/>
            <person name="Grimwood J."/>
            <person name="Schmutz J."/>
            <person name="Mcdaniel S.F."/>
        </authorList>
    </citation>
    <scope>NUCLEOTIDE SEQUENCE</scope>
    <source>
        <strain evidence="10">R40</strain>
    </source>
</reference>
<evidence type="ECO:0000313" key="11">
    <source>
        <dbReference type="Proteomes" id="UP000822688"/>
    </source>
</evidence>
<dbReference type="PRINTS" id="PR00385">
    <property type="entry name" value="P450"/>
</dbReference>
<evidence type="ECO:0000256" key="2">
    <source>
        <dbReference type="ARBA" id="ARBA00022617"/>
    </source>
</evidence>
<dbReference type="EMBL" id="CM026425">
    <property type="protein sequence ID" value="KAG0576175.1"/>
    <property type="molecule type" value="Genomic_DNA"/>
</dbReference>
<dbReference type="GO" id="GO:0004497">
    <property type="term" value="F:monooxygenase activity"/>
    <property type="evidence" value="ECO:0007669"/>
    <property type="project" value="UniProtKB-KW"/>
</dbReference>
<comment type="cofactor">
    <cofactor evidence="7">
        <name>heme</name>
        <dbReference type="ChEBI" id="CHEBI:30413"/>
    </cofactor>
</comment>
<evidence type="ECO:0000313" key="10">
    <source>
        <dbReference type="EMBL" id="KAG0576175.1"/>
    </source>
</evidence>
<evidence type="ECO:0000256" key="3">
    <source>
        <dbReference type="ARBA" id="ARBA00022723"/>
    </source>
</evidence>
<dbReference type="InterPro" id="IPR036396">
    <property type="entry name" value="Cyt_P450_sf"/>
</dbReference>
<dbReference type="Proteomes" id="UP000822688">
    <property type="component" value="Chromosome 5"/>
</dbReference>
<dbReference type="GO" id="GO:0020037">
    <property type="term" value="F:heme binding"/>
    <property type="evidence" value="ECO:0007669"/>
    <property type="project" value="InterPro"/>
</dbReference>
<dbReference type="Pfam" id="PF00067">
    <property type="entry name" value="p450"/>
    <property type="match status" value="1"/>
</dbReference>
<evidence type="ECO:0008006" key="12">
    <source>
        <dbReference type="Google" id="ProtNLM"/>
    </source>
</evidence>
<dbReference type="GO" id="GO:0016125">
    <property type="term" value="P:sterol metabolic process"/>
    <property type="evidence" value="ECO:0007669"/>
    <property type="project" value="TreeGrafter"/>
</dbReference>
<sequence length="464" mass="52348">MALGMSWPGSWMMAALVILVTVCIAIRNQARGSPKGMASLPLIGDIVQFLRGPREFLLDRLARDGDPFYVSLLGQKITVVNSPEAIKFVLSTAHSSFPGGYTKSFKQLLGEGRFAKPGIHPYNRKAVLTALTGDGLLNLLPFINSLAEKTVKSWEKQPVVNTVEEVSKYVFKVAMHALWRDVDPDSEDMELYRNGMALLFDATRALRINLPGFYFHKAMKTRAMIVSRIQEAVSYRRATGVEVDDIFNALLSIKEVEYTDYDICCIMISLMFAGSVTTASSLPFVLKYLHDFPDVRQRVQEEQESIRQKMVEDKSLMWFKPKSSMPYTLQVINEVLRLESIVTFVPRQANKDVDFNGFVFRKGSLVWASTASVQYNPDYFPSPREFNPSRFEEKPKPNTFMVFGQGPHLCPGSELSITESMFLIHHLITNYSWERYGPDQGVDVIPVRKPAGGFLVTLAKRPVS</sequence>
<organism evidence="10 11">
    <name type="scientific">Ceratodon purpureus</name>
    <name type="common">Fire moss</name>
    <name type="synonym">Dicranum purpureum</name>
    <dbReference type="NCBI Taxonomy" id="3225"/>
    <lineage>
        <taxon>Eukaryota</taxon>
        <taxon>Viridiplantae</taxon>
        <taxon>Streptophyta</taxon>
        <taxon>Embryophyta</taxon>
        <taxon>Bryophyta</taxon>
        <taxon>Bryophytina</taxon>
        <taxon>Bryopsida</taxon>
        <taxon>Dicranidae</taxon>
        <taxon>Pseudoditrichales</taxon>
        <taxon>Ditrichaceae</taxon>
        <taxon>Ceratodon</taxon>
    </lineage>
</organism>
<dbReference type="PANTHER" id="PTHR24286:SF384">
    <property type="entry name" value="P450, PUTATIVE (EUROFUNG)-RELATED"/>
    <property type="match status" value="1"/>
</dbReference>
<keyword evidence="4 8" id="KW-0560">Oxidoreductase</keyword>
<dbReference type="AlphaFoldDB" id="A0A8T0HZV7"/>
<dbReference type="PROSITE" id="PS00086">
    <property type="entry name" value="CYTOCHROME_P450"/>
    <property type="match status" value="1"/>
</dbReference>
<keyword evidence="3 7" id="KW-0479">Metal-binding</keyword>
<protein>
    <recommendedName>
        <fullName evidence="12">Cytochrome P450</fullName>
    </recommendedName>
</protein>
<evidence type="ECO:0000256" key="9">
    <source>
        <dbReference type="SAM" id="SignalP"/>
    </source>
</evidence>
<evidence type="ECO:0000256" key="8">
    <source>
        <dbReference type="RuleBase" id="RU000461"/>
    </source>
</evidence>
<evidence type="ECO:0000256" key="6">
    <source>
        <dbReference type="ARBA" id="ARBA00023033"/>
    </source>
</evidence>
<feature type="binding site" description="axial binding residue" evidence="7">
    <location>
        <position position="410"/>
    </location>
    <ligand>
        <name>heme</name>
        <dbReference type="ChEBI" id="CHEBI:30413"/>
    </ligand>
    <ligandPart>
        <name>Fe</name>
        <dbReference type="ChEBI" id="CHEBI:18248"/>
    </ligandPart>
</feature>
<evidence type="ECO:0000256" key="7">
    <source>
        <dbReference type="PIRSR" id="PIRSR602401-1"/>
    </source>
</evidence>
<dbReference type="InterPro" id="IPR001128">
    <property type="entry name" value="Cyt_P450"/>
</dbReference>
<feature type="signal peptide" evidence="9">
    <location>
        <begin position="1"/>
        <end position="25"/>
    </location>
</feature>
<keyword evidence="6 8" id="KW-0503">Monooxygenase</keyword>
<accession>A0A8T0HZV7</accession>
<keyword evidence="9" id="KW-0732">Signal</keyword>
<dbReference type="InterPro" id="IPR017972">
    <property type="entry name" value="Cyt_P450_CS"/>
</dbReference>
<evidence type="ECO:0000256" key="4">
    <source>
        <dbReference type="ARBA" id="ARBA00023002"/>
    </source>
</evidence>
<feature type="chain" id="PRO_5035725139" description="Cytochrome P450" evidence="9">
    <location>
        <begin position="26"/>
        <end position="464"/>
    </location>
</feature>
<name>A0A8T0HZV7_CERPU</name>
<dbReference type="GO" id="GO:0016705">
    <property type="term" value="F:oxidoreductase activity, acting on paired donors, with incorporation or reduction of molecular oxygen"/>
    <property type="evidence" value="ECO:0007669"/>
    <property type="project" value="InterPro"/>
</dbReference>
<dbReference type="PANTHER" id="PTHR24286">
    <property type="entry name" value="CYTOCHROME P450 26"/>
    <property type="match status" value="1"/>
</dbReference>
<comment type="caution">
    <text evidence="10">The sequence shown here is derived from an EMBL/GenBank/DDBJ whole genome shotgun (WGS) entry which is preliminary data.</text>
</comment>
<dbReference type="InterPro" id="IPR002401">
    <property type="entry name" value="Cyt_P450_E_grp-I"/>
</dbReference>
<keyword evidence="11" id="KW-1185">Reference proteome</keyword>
<dbReference type="PRINTS" id="PR00463">
    <property type="entry name" value="EP450I"/>
</dbReference>
<comment type="similarity">
    <text evidence="1 8">Belongs to the cytochrome P450 family.</text>
</comment>
<dbReference type="GO" id="GO:0005506">
    <property type="term" value="F:iron ion binding"/>
    <property type="evidence" value="ECO:0007669"/>
    <property type="project" value="InterPro"/>
</dbReference>
<keyword evidence="5 7" id="KW-0408">Iron</keyword>
<dbReference type="SUPFAM" id="SSF48264">
    <property type="entry name" value="Cytochrome P450"/>
    <property type="match status" value="1"/>
</dbReference>
<gene>
    <name evidence="10" type="ORF">KC19_5G060900</name>
</gene>
<evidence type="ECO:0000256" key="5">
    <source>
        <dbReference type="ARBA" id="ARBA00023004"/>
    </source>
</evidence>
<evidence type="ECO:0000256" key="1">
    <source>
        <dbReference type="ARBA" id="ARBA00010617"/>
    </source>
</evidence>
<proteinExistence type="inferred from homology"/>